<dbReference type="Proteomes" id="UP000274271">
    <property type="component" value="Unassembled WGS sequence"/>
</dbReference>
<evidence type="ECO:0000313" key="2">
    <source>
        <dbReference type="Proteomes" id="UP000274271"/>
    </source>
</evidence>
<dbReference type="AlphaFoldDB" id="A0A3P1CKX0"/>
<dbReference type="Pfam" id="PF16250">
    <property type="entry name" value="DUF4907"/>
    <property type="match status" value="1"/>
</dbReference>
<name>A0A3P1CKX0_9BACT</name>
<dbReference type="EMBL" id="RQJP01000003">
    <property type="protein sequence ID" value="RRB13973.1"/>
    <property type="molecule type" value="Genomic_DNA"/>
</dbReference>
<dbReference type="InterPro" id="IPR032593">
    <property type="entry name" value="DUF4907"/>
</dbReference>
<protein>
    <submittedName>
        <fullName evidence="1">DUF4907 domain-containing protein</fullName>
    </submittedName>
</protein>
<sequence length="107" mass="11806">MKRKPYQSLAVLLIGLALVTTYSLFRQKPGYELAIIHTPNGWGYQIVHNGTTVIDQPTVPGLAGKHGFETEELARKVGERVVSKLRRGEFPPTLTAPELSQLGVPVR</sequence>
<gene>
    <name evidence="1" type="ORF">EHT87_17130</name>
</gene>
<keyword evidence="2" id="KW-1185">Reference proteome</keyword>
<organism evidence="1 2">
    <name type="scientific">Larkinella knui</name>
    <dbReference type="NCBI Taxonomy" id="2025310"/>
    <lineage>
        <taxon>Bacteria</taxon>
        <taxon>Pseudomonadati</taxon>
        <taxon>Bacteroidota</taxon>
        <taxon>Cytophagia</taxon>
        <taxon>Cytophagales</taxon>
        <taxon>Spirosomataceae</taxon>
        <taxon>Larkinella</taxon>
    </lineage>
</organism>
<comment type="caution">
    <text evidence="1">The sequence shown here is derived from an EMBL/GenBank/DDBJ whole genome shotgun (WGS) entry which is preliminary data.</text>
</comment>
<proteinExistence type="predicted"/>
<evidence type="ECO:0000313" key="1">
    <source>
        <dbReference type="EMBL" id="RRB13973.1"/>
    </source>
</evidence>
<accession>A0A3P1CKX0</accession>
<dbReference type="OrthoDB" id="674043at2"/>
<dbReference type="RefSeq" id="WP_124907869.1">
    <property type="nucleotide sequence ID" value="NZ_RQJP01000003.1"/>
</dbReference>
<reference evidence="1 2" key="1">
    <citation type="submission" date="2018-11" db="EMBL/GenBank/DDBJ databases">
        <authorList>
            <person name="Zhou Z."/>
            <person name="Wang G."/>
        </authorList>
    </citation>
    <scope>NUCLEOTIDE SEQUENCE [LARGE SCALE GENOMIC DNA]</scope>
    <source>
        <strain evidence="1 2">KCTC42998</strain>
    </source>
</reference>